<dbReference type="InterPro" id="IPR036704">
    <property type="entry name" value="RraA/RraA-like_sf"/>
</dbReference>
<dbReference type="SMART" id="SM00934">
    <property type="entry name" value="OMPdecase"/>
    <property type="match status" value="1"/>
</dbReference>
<comment type="similarity">
    <text evidence="3">Belongs to the HPS/KGPDC family. HPS subfamily.</text>
</comment>
<evidence type="ECO:0000256" key="4">
    <source>
        <dbReference type="ARBA" id="ARBA00012890"/>
    </source>
</evidence>
<dbReference type="GO" id="GO:0043801">
    <property type="term" value="F:hexulose-6-phosphate synthase activity"/>
    <property type="evidence" value="ECO:0007669"/>
    <property type="project" value="UniProtKB-EC"/>
</dbReference>
<dbReference type="EMBL" id="SULG01000046">
    <property type="protein sequence ID" value="TLD41502.1"/>
    <property type="molecule type" value="Genomic_DNA"/>
</dbReference>
<dbReference type="PANTHER" id="PTHR35039">
    <property type="entry name" value="3-KETO-L-GULONATE-6-PHOSPHATE DECARBOXYLASE SGBH-RELATED"/>
    <property type="match status" value="1"/>
</dbReference>
<dbReference type="Pfam" id="PF03737">
    <property type="entry name" value="RraA-like"/>
    <property type="match status" value="1"/>
</dbReference>
<dbReference type="Gene3D" id="3.20.20.70">
    <property type="entry name" value="Aldolase class I"/>
    <property type="match status" value="1"/>
</dbReference>
<feature type="binding site" evidence="7">
    <location>
        <position position="327"/>
    </location>
    <ligand>
        <name>substrate</name>
    </ligand>
</feature>
<comment type="pathway">
    <text evidence="2">One-carbon metabolism; formaldehyde assimilation via RuMP pathway; D-fructose 6-phosphate from D-ribulose 5-phosphate and formaldehyde: step 1/2.</text>
</comment>
<evidence type="ECO:0000313" key="9">
    <source>
        <dbReference type="EMBL" id="TLD41502.1"/>
    </source>
</evidence>
<dbReference type="FunFam" id="3.20.20.70:FF:000022">
    <property type="entry name" value="3-keto-L-gulonate-6-phosphate decarboxylase UlaD"/>
    <property type="match status" value="1"/>
</dbReference>
<comment type="catalytic activity">
    <reaction evidence="1">
        <text>D-ribulose 5-phosphate + formaldehyde = D-arabino-hex-3-ulose 6-phosphate</text>
        <dbReference type="Rhea" id="RHEA:25201"/>
        <dbReference type="ChEBI" id="CHEBI:16842"/>
        <dbReference type="ChEBI" id="CHEBI:58121"/>
        <dbReference type="ChEBI" id="CHEBI:58542"/>
        <dbReference type="EC" id="4.1.2.43"/>
    </reaction>
</comment>
<accession>A0A533QA16</accession>
<evidence type="ECO:0000256" key="1">
    <source>
        <dbReference type="ARBA" id="ARBA00000718"/>
    </source>
</evidence>
<evidence type="ECO:0000259" key="8">
    <source>
        <dbReference type="SMART" id="SM00934"/>
    </source>
</evidence>
<name>A0A533QA16_9BACT</name>
<comment type="caution">
    <text evidence="9">The sequence shown here is derived from an EMBL/GenBank/DDBJ whole genome shotgun (WGS) entry which is preliminary data.</text>
</comment>
<evidence type="ECO:0000256" key="7">
    <source>
        <dbReference type="PIRSR" id="PIRSR605493-1"/>
    </source>
</evidence>
<dbReference type="PIRSF" id="PIRSF037137">
    <property type="entry name" value="HPS_DMK_prd"/>
    <property type="match status" value="1"/>
</dbReference>
<dbReference type="Gene3D" id="3.50.30.40">
    <property type="entry name" value="Ribonuclease E inhibitor RraA/RraA-like"/>
    <property type="match status" value="1"/>
</dbReference>
<dbReference type="InterPro" id="IPR001754">
    <property type="entry name" value="OMPdeCOase_dom"/>
</dbReference>
<dbReference type="GO" id="GO:0004590">
    <property type="term" value="F:orotidine-5'-phosphate decarboxylase activity"/>
    <property type="evidence" value="ECO:0007669"/>
    <property type="project" value="InterPro"/>
</dbReference>
<evidence type="ECO:0000256" key="3">
    <source>
        <dbReference type="ARBA" id="ARBA00006350"/>
    </source>
</evidence>
<evidence type="ECO:0000256" key="5">
    <source>
        <dbReference type="ARBA" id="ARBA00023239"/>
    </source>
</evidence>
<evidence type="ECO:0000313" key="10">
    <source>
        <dbReference type="Proteomes" id="UP000319783"/>
    </source>
</evidence>
<dbReference type="InterPro" id="IPR041710">
    <property type="entry name" value="HPS/KGPDC"/>
</dbReference>
<keyword evidence="7" id="KW-0479">Metal-binding</keyword>
<proteinExistence type="inferred from homology"/>
<evidence type="ECO:0000256" key="2">
    <source>
        <dbReference type="ARBA" id="ARBA00005014"/>
    </source>
</evidence>
<dbReference type="GO" id="GO:0046872">
    <property type="term" value="F:metal ion binding"/>
    <property type="evidence" value="ECO:0007669"/>
    <property type="project" value="UniProtKB-KW"/>
</dbReference>
<dbReference type="InterPro" id="IPR011060">
    <property type="entry name" value="RibuloseP-bd_barrel"/>
</dbReference>
<feature type="binding site" evidence="7">
    <location>
        <position position="328"/>
    </location>
    <ligand>
        <name>Mg(2+)</name>
        <dbReference type="ChEBI" id="CHEBI:18420"/>
    </ligand>
</feature>
<comment type="cofactor">
    <cofactor evidence="7">
        <name>Mg(2+)</name>
        <dbReference type="ChEBI" id="CHEBI:18420"/>
    </cofactor>
</comment>
<dbReference type="GO" id="GO:0006207">
    <property type="term" value="P:'de novo' pyrimidine nucleobase biosynthetic process"/>
    <property type="evidence" value="ECO:0007669"/>
    <property type="project" value="InterPro"/>
</dbReference>
<dbReference type="CDD" id="cd04726">
    <property type="entry name" value="KGPDC_HPS"/>
    <property type="match status" value="1"/>
</dbReference>
<keyword evidence="6" id="KW-0119">Carbohydrate metabolism</keyword>
<dbReference type="InterPro" id="IPR005493">
    <property type="entry name" value="RraA/RraA-like"/>
</dbReference>
<dbReference type="InterPro" id="IPR017120">
    <property type="entry name" value="Bifunct_HPS/DMK_prd"/>
</dbReference>
<protein>
    <recommendedName>
        <fullName evidence="4">3-hexulose-6-phosphate synthase</fullName>
        <ecNumber evidence="4">4.1.2.43</ecNumber>
    </recommendedName>
</protein>
<dbReference type="InterPro" id="IPR017553">
    <property type="entry name" value="3-hexulose-6-phosphate_synth"/>
</dbReference>
<dbReference type="SUPFAM" id="SSF51366">
    <property type="entry name" value="Ribulose-phoshate binding barrel"/>
    <property type="match status" value="1"/>
</dbReference>
<dbReference type="GO" id="GO:0033982">
    <property type="term" value="F:3-dehydro-L-gulonate-6-phosphate decarboxylase activity"/>
    <property type="evidence" value="ECO:0007669"/>
    <property type="project" value="TreeGrafter"/>
</dbReference>
<keyword evidence="7" id="KW-0460">Magnesium</keyword>
<dbReference type="CDD" id="cd16841">
    <property type="entry name" value="RraA_family"/>
    <property type="match status" value="1"/>
</dbReference>
<dbReference type="AlphaFoldDB" id="A0A533QA16"/>
<evidence type="ECO:0000256" key="6">
    <source>
        <dbReference type="ARBA" id="ARBA00023277"/>
    </source>
</evidence>
<dbReference type="InterPro" id="IPR013785">
    <property type="entry name" value="Aldolase_TIM"/>
</dbReference>
<dbReference type="GO" id="GO:0019854">
    <property type="term" value="P:L-ascorbic acid catabolic process"/>
    <property type="evidence" value="ECO:0007669"/>
    <property type="project" value="TreeGrafter"/>
</dbReference>
<sequence length="429" mass="46708">MAVILQVALDFVDLHRAVKVAQEAIEGGADWLEIGTPLIKSEGMNAIRHFRKLFPAVTLIADMKTMDAGRTEVEMAAKAGANIAVVMGHAPDSTIRECIEAGRNYGIKICVDFMNDSKIDEHITNIEKWGADYIAVHTAIDDQMHGETPFNMLQRIGSKVKIPIAVAGGINSENVLDTVNAGASVVIVGGYITKSKNAKVATESIKNAIRENRKICTTLFKRVAPEEVRDALMKLSTANISDGSHRAEGITGLYPIYTNMKLLGNAVTVRTYPGDWAKPVEAIDIAKEGDIIVIDAGGTGPAVWGELATHSALQKKIRGVVIYGAMRDVAEIRKLNFPAFTKMVMPMAGEPKGFGEINVPIRVSGIQINPGDWIIGDDDGLMVLPQSEADIMVNYGMDCLEKENRIREEIISEKSSLGKVIDVLKWEKR</sequence>
<feature type="binding site" evidence="7">
    <location>
        <begin position="305"/>
        <end position="308"/>
    </location>
    <ligand>
        <name>substrate</name>
    </ligand>
</feature>
<dbReference type="Pfam" id="PF00215">
    <property type="entry name" value="OMPdecase"/>
    <property type="match status" value="1"/>
</dbReference>
<feature type="domain" description="Orotidine 5'-phosphate decarboxylase" evidence="8">
    <location>
        <begin position="4"/>
        <end position="205"/>
    </location>
</feature>
<dbReference type="EC" id="4.1.2.43" evidence="4"/>
<dbReference type="NCBIfam" id="TIGR03128">
    <property type="entry name" value="RuMP_HxlA"/>
    <property type="match status" value="1"/>
</dbReference>
<dbReference type="Proteomes" id="UP000319783">
    <property type="component" value="Unassembled WGS sequence"/>
</dbReference>
<reference evidence="9 10" key="1">
    <citation type="submission" date="2019-04" db="EMBL/GenBank/DDBJ databases">
        <title>Genome of a novel bacterium Candidatus Jettenia ecosi reconstructed from metagenome of an anammox bioreactor.</title>
        <authorList>
            <person name="Mardanov A.V."/>
            <person name="Beletsky A.V."/>
            <person name="Ravin N.V."/>
            <person name="Botchkova E.A."/>
            <person name="Litti Y.V."/>
            <person name="Nozhevnikova A.N."/>
        </authorList>
    </citation>
    <scope>NUCLEOTIDE SEQUENCE [LARGE SCALE GENOMIC DNA]</scope>
    <source>
        <strain evidence="9">J2</strain>
    </source>
</reference>
<dbReference type="SUPFAM" id="SSF89562">
    <property type="entry name" value="RraA-like"/>
    <property type="match status" value="1"/>
</dbReference>
<dbReference type="PANTHER" id="PTHR35039:SF3">
    <property type="entry name" value="3-KETO-L-GULONATE-6-PHOSPHATE DECARBOXYLASE SGBH-RELATED"/>
    <property type="match status" value="1"/>
</dbReference>
<keyword evidence="5 9" id="KW-0456">Lyase</keyword>
<gene>
    <name evidence="9" type="ORF">JETT_2249</name>
</gene>
<organism evidence="9 10">
    <name type="scientific">Candidatus Jettenia ecosi</name>
    <dbReference type="NCBI Taxonomy" id="2494326"/>
    <lineage>
        <taxon>Bacteria</taxon>
        <taxon>Pseudomonadati</taxon>
        <taxon>Planctomycetota</taxon>
        <taxon>Candidatus Brocadiia</taxon>
        <taxon>Candidatus Brocadiales</taxon>
        <taxon>Candidatus Brocadiaceae</taxon>
        <taxon>Candidatus Jettenia</taxon>
    </lineage>
</organism>